<keyword evidence="9" id="KW-1185">Reference proteome</keyword>
<dbReference type="EMBL" id="WPHG01000001">
    <property type="protein sequence ID" value="MVA96671.1"/>
    <property type="molecule type" value="Genomic_DNA"/>
</dbReference>
<evidence type="ECO:0000313" key="9">
    <source>
        <dbReference type="Proteomes" id="UP000463224"/>
    </source>
</evidence>
<feature type="domain" description="EamA" evidence="7">
    <location>
        <begin position="3"/>
        <end position="129"/>
    </location>
</feature>
<feature type="transmembrane region" description="Helical" evidence="6">
    <location>
        <begin position="196"/>
        <end position="220"/>
    </location>
</feature>
<comment type="subcellular location">
    <subcellularLocation>
        <location evidence="1">Membrane</location>
        <topology evidence="1">Multi-pass membrane protein</topology>
    </subcellularLocation>
</comment>
<comment type="caution">
    <text evidence="8">The sequence shown here is derived from an EMBL/GenBank/DDBJ whole genome shotgun (WGS) entry which is preliminary data.</text>
</comment>
<feature type="transmembrane region" description="Helical" evidence="6">
    <location>
        <begin position="241"/>
        <end position="268"/>
    </location>
</feature>
<dbReference type="GO" id="GO:0016020">
    <property type="term" value="C:membrane"/>
    <property type="evidence" value="ECO:0007669"/>
    <property type="project" value="UniProtKB-SubCell"/>
</dbReference>
<keyword evidence="4 6" id="KW-1133">Transmembrane helix</keyword>
<feature type="transmembrane region" description="Helical" evidence="6">
    <location>
        <begin position="169"/>
        <end position="190"/>
    </location>
</feature>
<keyword evidence="5 6" id="KW-0472">Membrane</keyword>
<protein>
    <submittedName>
        <fullName evidence="8">EamA family transporter</fullName>
    </submittedName>
</protein>
<name>A0A844QFB6_9HYPH</name>
<feature type="transmembrane region" description="Helical" evidence="6">
    <location>
        <begin position="112"/>
        <end position="132"/>
    </location>
</feature>
<dbReference type="Pfam" id="PF00892">
    <property type="entry name" value="EamA"/>
    <property type="match status" value="2"/>
</dbReference>
<evidence type="ECO:0000256" key="1">
    <source>
        <dbReference type="ARBA" id="ARBA00004141"/>
    </source>
</evidence>
<dbReference type="PANTHER" id="PTHR22911">
    <property type="entry name" value="ACYL-MALONYL CONDENSING ENZYME-RELATED"/>
    <property type="match status" value="1"/>
</dbReference>
<evidence type="ECO:0000256" key="6">
    <source>
        <dbReference type="SAM" id="Phobius"/>
    </source>
</evidence>
<feature type="transmembrane region" description="Helical" evidence="6">
    <location>
        <begin position="58"/>
        <end position="76"/>
    </location>
</feature>
<sequence>MVATGLAFAGLNVAVQWASVTAGATAPAIAFWQYAIALALAAPLVWRGGVHILHTRHIFLHLARVLLAAAGVQLWIHSLSVVPIWQAIALAMTSPFFVVAGAGLILRERVDFARIAATAAGFAGAMIIIAPWSESFTHHAFLPVLAAACWAGTSLITKYLTRLEPTAGITVYLLLLLTPINAAIWLGSGFEIPPQAAWGALLVAGALTGLAQYLLTWAYASADAAYLQPFDDLKLPFNIVAGWLVFGAAPTSGFWPGAALIVAASLYLMRCERTVAA</sequence>
<dbReference type="Proteomes" id="UP000463224">
    <property type="component" value="Unassembled WGS sequence"/>
</dbReference>
<dbReference type="InterPro" id="IPR000620">
    <property type="entry name" value="EamA_dom"/>
</dbReference>
<feature type="transmembrane region" description="Helical" evidence="6">
    <location>
        <begin position="82"/>
        <end position="105"/>
    </location>
</feature>
<dbReference type="PANTHER" id="PTHR22911:SF6">
    <property type="entry name" value="SOLUTE CARRIER FAMILY 35 MEMBER G1"/>
    <property type="match status" value="1"/>
</dbReference>
<evidence type="ECO:0000256" key="5">
    <source>
        <dbReference type="ARBA" id="ARBA00023136"/>
    </source>
</evidence>
<comment type="similarity">
    <text evidence="2">Belongs to the drug/metabolite transporter (DMT) superfamily. 10 TMS drug/metabolite exporter (DME) (TC 2.A.7.3) family.</text>
</comment>
<feature type="transmembrane region" description="Helical" evidence="6">
    <location>
        <begin position="28"/>
        <end position="46"/>
    </location>
</feature>
<dbReference type="AlphaFoldDB" id="A0A844QFB6"/>
<reference evidence="8 9" key="1">
    <citation type="submission" date="2019-12" db="EMBL/GenBank/DDBJ databases">
        <title>Nitratireductor arenosus sp. nov., Isolated from sea sand, Jeju island, South Korea.</title>
        <authorList>
            <person name="Kim W."/>
        </authorList>
    </citation>
    <scope>NUCLEOTIDE SEQUENCE [LARGE SCALE GENOMIC DNA]</scope>
    <source>
        <strain evidence="8 9">CAU 1489</strain>
    </source>
</reference>
<dbReference type="SUPFAM" id="SSF103481">
    <property type="entry name" value="Multidrug resistance efflux transporter EmrE"/>
    <property type="match status" value="2"/>
</dbReference>
<evidence type="ECO:0000313" key="8">
    <source>
        <dbReference type="EMBL" id="MVA96671.1"/>
    </source>
</evidence>
<evidence type="ECO:0000259" key="7">
    <source>
        <dbReference type="Pfam" id="PF00892"/>
    </source>
</evidence>
<evidence type="ECO:0000256" key="2">
    <source>
        <dbReference type="ARBA" id="ARBA00009853"/>
    </source>
</evidence>
<evidence type="ECO:0000256" key="3">
    <source>
        <dbReference type="ARBA" id="ARBA00022692"/>
    </source>
</evidence>
<keyword evidence="3 6" id="KW-0812">Transmembrane</keyword>
<dbReference type="InterPro" id="IPR037185">
    <property type="entry name" value="EmrE-like"/>
</dbReference>
<gene>
    <name evidence="8" type="ORF">GN330_05345</name>
</gene>
<evidence type="ECO:0000256" key="4">
    <source>
        <dbReference type="ARBA" id="ARBA00022989"/>
    </source>
</evidence>
<feature type="domain" description="EamA" evidence="7">
    <location>
        <begin position="142"/>
        <end position="268"/>
    </location>
</feature>
<accession>A0A844QFB6</accession>
<organism evidence="8 9">
    <name type="scientific">Nitratireductor arenosus</name>
    <dbReference type="NCBI Taxonomy" id="2682096"/>
    <lineage>
        <taxon>Bacteria</taxon>
        <taxon>Pseudomonadati</taxon>
        <taxon>Pseudomonadota</taxon>
        <taxon>Alphaproteobacteria</taxon>
        <taxon>Hyphomicrobiales</taxon>
        <taxon>Phyllobacteriaceae</taxon>
        <taxon>Nitratireductor</taxon>
    </lineage>
</organism>
<proteinExistence type="inferred from homology"/>